<reference evidence="2 3" key="2">
    <citation type="submission" date="2016-08" db="EMBL/GenBank/DDBJ databases">
        <title>Pervasive Adenine N6-methylation of Active Genes in Fungi.</title>
        <authorList>
            <consortium name="DOE Joint Genome Institute"/>
            <person name="Mondo S.J."/>
            <person name="Dannebaum R.O."/>
            <person name="Kuo R.C."/>
            <person name="Labutti K."/>
            <person name="Haridas S."/>
            <person name="Kuo A."/>
            <person name="Salamov A."/>
            <person name="Ahrendt S.R."/>
            <person name="Lipzen A."/>
            <person name="Sullivan W."/>
            <person name="Andreopoulos W.B."/>
            <person name="Clum A."/>
            <person name="Lindquist E."/>
            <person name="Daum C."/>
            <person name="Ramamoorthy G.K."/>
            <person name="Gryganskyi A."/>
            <person name="Culley D."/>
            <person name="Magnuson J.K."/>
            <person name="James T.Y."/>
            <person name="O'Malley M.A."/>
            <person name="Stajich J.E."/>
            <person name="Spatafora J.W."/>
            <person name="Visel A."/>
            <person name="Grigoriev I.V."/>
        </authorList>
    </citation>
    <scope>NUCLEOTIDE SEQUENCE [LARGE SCALE GENOMIC DNA]</scope>
    <source>
        <strain evidence="3">finn</strain>
    </source>
</reference>
<proteinExistence type="predicted"/>
<keyword evidence="1" id="KW-0812">Transmembrane</keyword>
<dbReference type="OrthoDB" id="10363843at2759"/>
<sequence length="1149" mass="130654">YINGLGKGLTNALIICEDSTKCKSISPKENTQYVSSTNESGLINCSNTECISIPFTSVSPNSYYINSGNDKSINQLIFCNEYSNIICKYVSSSKINPGYYMNSGKYASFYPLITCNREKCNALKIKDDIFPGFYINAGDDSKPIIICDESCYTTNVLDLQKKGGYKYSNSILGFYYNDTITPTNVTSPTTNLFFNIEINDKNTFPSINSINESKKTIFKVSKYSITRYSVDGILSISSDHYLATNEITLDENSEVYSCIKKSMTCNKITSCITNEFYLDVTSEVGYYCNSNILKPLTNEGYYIDGSRYVGKNTPYLFYCNNEFKCTSVNDTNQYYLNAGINYLSKTQINLSSLEKNNKNLIYCNGKNCNTITSSIGYYIAGVSHVDIYSNRLIYCNDNNFCNAPRPISIVASFINNGIDSHQKPLIHCNINTCITQSVTTGYFISENKNSLIHCEGNSCNEIKATSGYYYYGGSQKSKKYLIKCENEVSIDMVCELIEGEKGFYVSTTSNVLIDCVENKCKSIIAKNGVFRSANTVKLSSNSKRSLSRFVRRANSIYNLIICNQEGCHELSSEELTQVPICNYIDDKCTIVLPSSTSSIYNQITTINAGDYCTNTDHSQIYFATGSISVKQSTRSGETLLDVTSKNCLKVGKQYNSYYYIYGDIIYKLNEHSISQVFSDGYLFINTNTAMLASSDDINSYNNEKTKLYKCNENGCTIVKKPDSTMYITDINKKIIKYDVTTDSYSFMKDITCIYNNNNKCTPNTNMDGQSICITYKGEIVLISDETQSYESGECYKSSNINTNTYNYYKNLYIMNSNSAQLVKDASYYFINSITNTIANYKEFINGKNYSVIMYGCLMSGCNKLEPEEDIYYYSTVGKYLIKYEKGIWTSPQTSGYALVSINPNEVYIYKISVTYDNKVILENKVSDGFYYTIDEEMYECKNQNPVCEKISESGYYFTETNEMYYCLYDSEHIEKTVCYKQTCIPGQYYFIEYRYHRCEKNSYLNPVSPLYCFPKDKVIINFPIMYKDSMPSYIRKAIDNIENNNNSTAIIKSNNINNMNYVPGIFTNCTYNQEDDTTKFDLICISNFVEVKDKKDAKICSIENLGFIHCEEDKDNSEKCNASFAYPLISIHITTYTIIIILVTYLLFQ</sequence>
<gene>
    <name evidence="2" type="ORF">BCR36DRAFT_301108</name>
</gene>
<evidence type="ECO:0000313" key="3">
    <source>
        <dbReference type="Proteomes" id="UP000193719"/>
    </source>
</evidence>
<feature type="transmembrane region" description="Helical" evidence="1">
    <location>
        <begin position="1124"/>
        <end position="1148"/>
    </location>
</feature>
<comment type="caution">
    <text evidence="2">The sequence shown here is derived from an EMBL/GenBank/DDBJ whole genome shotgun (WGS) entry which is preliminary data.</text>
</comment>
<protein>
    <recommendedName>
        <fullName evidence="4">Scaffoldin</fullName>
    </recommendedName>
</protein>
<organism evidence="2 3">
    <name type="scientific">Piromyces finnis</name>
    <dbReference type="NCBI Taxonomy" id="1754191"/>
    <lineage>
        <taxon>Eukaryota</taxon>
        <taxon>Fungi</taxon>
        <taxon>Fungi incertae sedis</taxon>
        <taxon>Chytridiomycota</taxon>
        <taxon>Chytridiomycota incertae sedis</taxon>
        <taxon>Neocallimastigomycetes</taxon>
        <taxon>Neocallimastigales</taxon>
        <taxon>Neocallimastigaceae</taxon>
        <taxon>Piromyces</taxon>
    </lineage>
</organism>
<feature type="non-terminal residue" evidence="2">
    <location>
        <position position="1"/>
    </location>
</feature>
<dbReference type="EMBL" id="MCFH01000044">
    <property type="protein sequence ID" value="ORX44696.1"/>
    <property type="molecule type" value="Genomic_DNA"/>
</dbReference>
<keyword evidence="3" id="KW-1185">Reference proteome</keyword>
<reference evidence="2 3" key="1">
    <citation type="submission" date="2016-08" db="EMBL/GenBank/DDBJ databases">
        <title>Genomes of anaerobic fungi encode conserved fungal cellulosomes for biomass hydrolysis.</title>
        <authorList>
            <consortium name="DOE Joint Genome Institute"/>
            <person name="Haitjema C.H."/>
            <person name="Gilmore S.P."/>
            <person name="Henske J.K."/>
            <person name="Solomon K.V."/>
            <person name="De Groot R."/>
            <person name="Kuo A."/>
            <person name="Mondo S.J."/>
            <person name="Salamov A.A."/>
            <person name="Labutti K."/>
            <person name="Zhao Z."/>
            <person name="Chiniquy J."/>
            <person name="Barry K."/>
            <person name="Brewer H.M."/>
            <person name="Purvine S.O."/>
            <person name="Wright A.T."/>
            <person name="Boxma B."/>
            <person name="Van Alen T."/>
            <person name="Hackstein J.H."/>
            <person name="Baker S.E."/>
            <person name="Grigoriev I.V."/>
            <person name="O'Malley M.A."/>
        </authorList>
    </citation>
    <scope>NUCLEOTIDE SEQUENCE [LARGE SCALE GENOMIC DNA]</scope>
    <source>
        <strain evidence="3">finn</strain>
    </source>
</reference>
<accession>A0A1Y1V0N3</accession>
<dbReference type="AlphaFoldDB" id="A0A1Y1V0N3"/>
<evidence type="ECO:0000313" key="2">
    <source>
        <dbReference type="EMBL" id="ORX44696.1"/>
    </source>
</evidence>
<name>A0A1Y1V0N3_9FUNG</name>
<keyword evidence="1" id="KW-1133">Transmembrane helix</keyword>
<evidence type="ECO:0000256" key="1">
    <source>
        <dbReference type="SAM" id="Phobius"/>
    </source>
</evidence>
<dbReference type="STRING" id="1754191.A0A1Y1V0N3"/>
<evidence type="ECO:0008006" key="4">
    <source>
        <dbReference type="Google" id="ProtNLM"/>
    </source>
</evidence>
<keyword evidence="1" id="KW-0472">Membrane</keyword>
<dbReference type="Proteomes" id="UP000193719">
    <property type="component" value="Unassembled WGS sequence"/>
</dbReference>